<dbReference type="InterPro" id="IPR001611">
    <property type="entry name" value="Leu-rich_rpt"/>
</dbReference>
<organism evidence="7 8">
    <name type="scientific">Caenorhabditis auriculariae</name>
    <dbReference type="NCBI Taxonomy" id="2777116"/>
    <lineage>
        <taxon>Eukaryota</taxon>
        <taxon>Metazoa</taxon>
        <taxon>Ecdysozoa</taxon>
        <taxon>Nematoda</taxon>
        <taxon>Chromadorea</taxon>
        <taxon>Rhabditida</taxon>
        <taxon>Rhabditina</taxon>
        <taxon>Rhabditomorpha</taxon>
        <taxon>Rhabditoidea</taxon>
        <taxon>Rhabditidae</taxon>
        <taxon>Peloderinae</taxon>
        <taxon>Caenorhabditis</taxon>
    </lineage>
</organism>
<dbReference type="InterPro" id="IPR003591">
    <property type="entry name" value="Leu-rich_rpt_typical-subtyp"/>
</dbReference>
<dbReference type="SMART" id="SM00369">
    <property type="entry name" value="LRR_TYP"/>
    <property type="match status" value="10"/>
</dbReference>
<evidence type="ECO:0000259" key="6">
    <source>
        <dbReference type="SMART" id="SM00082"/>
    </source>
</evidence>
<evidence type="ECO:0000256" key="2">
    <source>
        <dbReference type="ARBA" id="ARBA00022729"/>
    </source>
</evidence>
<accession>A0A8S1GR36</accession>
<dbReference type="FunFam" id="3.80.10.10:FF:001495">
    <property type="entry name" value="Protein CBR-DMA-1"/>
    <property type="match status" value="1"/>
</dbReference>
<keyword evidence="3" id="KW-0677">Repeat</keyword>
<feature type="region of interest" description="Disordered" evidence="4">
    <location>
        <begin position="67"/>
        <end position="108"/>
    </location>
</feature>
<dbReference type="EMBL" id="CAJGYM010000004">
    <property type="protein sequence ID" value="CAD6186147.1"/>
    <property type="molecule type" value="Genomic_DNA"/>
</dbReference>
<keyword evidence="5" id="KW-1133">Transmembrane helix</keyword>
<keyword evidence="5" id="KW-0472">Membrane</keyword>
<evidence type="ECO:0000256" key="1">
    <source>
        <dbReference type="ARBA" id="ARBA00022614"/>
    </source>
</evidence>
<dbReference type="PROSITE" id="PS51450">
    <property type="entry name" value="LRR"/>
    <property type="match status" value="1"/>
</dbReference>
<comment type="caution">
    <text evidence="7">The sequence shown here is derived from an EMBL/GenBank/DDBJ whole genome shotgun (WGS) entry which is preliminary data.</text>
</comment>
<evidence type="ECO:0000256" key="3">
    <source>
        <dbReference type="ARBA" id="ARBA00022737"/>
    </source>
</evidence>
<evidence type="ECO:0000256" key="5">
    <source>
        <dbReference type="SAM" id="Phobius"/>
    </source>
</evidence>
<dbReference type="SMART" id="SM00364">
    <property type="entry name" value="LRR_BAC"/>
    <property type="match status" value="6"/>
</dbReference>
<keyword evidence="5" id="KW-0812">Transmembrane</keyword>
<dbReference type="PRINTS" id="PR00019">
    <property type="entry name" value="LEURICHRPT"/>
</dbReference>
<dbReference type="InterPro" id="IPR050333">
    <property type="entry name" value="SLRP"/>
</dbReference>
<dbReference type="SUPFAM" id="SSF52058">
    <property type="entry name" value="L domain-like"/>
    <property type="match status" value="1"/>
</dbReference>
<dbReference type="SMART" id="SM00082">
    <property type="entry name" value="LRRCT"/>
    <property type="match status" value="1"/>
</dbReference>
<feature type="domain" description="LRRCT" evidence="6">
    <location>
        <begin position="872"/>
        <end position="925"/>
    </location>
</feature>
<dbReference type="Proteomes" id="UP000835052">
    <property type="component" value="Unassembled WGS sequence"/>
</dbReference>
<dbReference type="PANTHER" id="PTHR45712:SF22">
    <property type="entry name" value="INSULIN-LIKE GROWTH FACTOR-BINDING PROTEIN COMPLEX ACID LABILE SUBUNIT"/>
    <property type="match status" value="1"/>
</dbReference>
<keyword evidence="8" id="KW-1185">Reference proteome</keyword>
<feature type="transmembrane region" description="Helical" evidence="5">
    <location>
        <begin position="940"/>
        <end position="964"/>
    </location>
</feature>
<dbReference type="InterPro" id="IPR000483">
    <property type="entry name" value="Cys-rich_flank_reg_C"/>
</dbReference>
<keyword evidence="2" id="KW-0732">Signal</keyword>
<evidence type="ECO:0000313" key="7">
    <source>
        <dbReference type="EMBL" id="CAD6186147.1"/>
    </source>
</evidence>
<evidence type="ECO:0000313" key="8">
    <source>
        <dbReference type="Proteomes" id="UP000835052"/>
    </source>
</evidence>
<sequence length="1040" mass="117661">MRKLLSHFYHPSGRSSFPLSSEIQFDARQPWTSWAPYCSYMEKQGSHVFSDERIGCHYEAEDISRKGHFLPKTQHGENRTLDQDASEEFEPKQQFSKEQSIPRETAHPVSQCDDWQIRVENDTQAHTQDEVDLHNPIVINDLPTIVRLLSQPEACEKRCYNTTRRRRHVSQSASCQNIWPQCDFSMEHADYTQTNGNGRWRSRAVSDKTNITRNILMNCFRGRQSCYESLLLCSEGIAGPLSLTISVKAEGINSENFPRSAPGEKKRAADRFAEAAGTTTGGLSGPLFLFPRVDNRIEMSHHHLEKEEEEAIKPGQMTFLGVMIVSGVNCADIWSCLKTAEKEPDPEPGQEAQKLRLTFATDHNHQRDEVPMDKKPRDLRDRCVLVFVFAVKIRPRLLRIGSAHSHILLWRKISWPLFYYEFSASALLFLENFRTMRVTLVLVLLVWRTTASGHVICPVFCECDVMPPNNVSWAVYCHKGAINDSAYAEILNRLPLTLRSLDIQVPSWRPANKFRWNDNINRFSQLRVLRLVGCGLPAMSRSMRLPSLEVLDLRHNDIDHATMGNFGGMPALRHLDLSHNKLNILPTGVFTYLRALRSLSLANNSITELSTNLLRGLATLRVLHLDGNPIPLKQINDLFNDVPQLDELYLNQCQLNSISSLSLERVPQLRHLGIAGNDLRTVPGKELQKLHHLTVLDLSNNSIQEVTGCAFCSNNLTKLDLSHNLLGLAKEPFHPDAFRNIPLRDLNLGFNHMNSFESRWLGWAQESLLSLALSGNFLKGFNEEFTATLPSLIHLHMAYNDIGNLPVVFPPPYHQLLSLNISGNTFHRLPDNLQESLPNLKELDISHNRFSTFSHVAISYINHIERVFLQGNPWDCSCSIQTVQAHMRERYAMRHILQFNEARCAEPRLVEGQSILSITEVNDCAVLFGARYGISQSSELLLLLAALLLAAMILAVVLLCLYCLRERQYKGSYVTREHSRTPLTMAQTHSCSSSTSGHHDLPPMDMLGDHLHPISDSLSASPPLIPPAPPKPNAAAYFGI</sequence>
<dbReference type="Gene3D" id="3.80.10.10">
    <property type="entry name" value="Ribonuclease Inhibitor"/>
    <property type="match status" value="2"/>
</dbReference>
<protein>
    <recommendedName>
        <fullName evidence="6">LRRCT domain-containing protein</fullName>
    </recommendedName>
</protein>
<dbReference type="FunFam" id="3.80.10.10:FF:001154">
    <property type="entry name" value="Dma-1"/>
    <property type="match status" value="1"/>
</dbReference>
<reference evidence="7" key="1">
    <citation type="submission" date="2020-10" db="EMBL/GenBank/DDBJ databases">
        <authorList>
            <person name="Kikuchi T."/>
        </authorList>
    </citation>
    <scope>NUCLEOTIDE SEQUENCE</scope>
    <source>
        <strain evidence="7">NKZ352</strain>
    </source>
</reference>
<proteinExistence type="predicted"/>
<evidence type="ECO:0000256" key="4">
    <source>
        <dbReference type="SAM" id="MobiDB-lite"/>
    </source>
</evidence>
<gene>
    <name evidence="7" type="ORF">CAUJ_LOCUS2066</name>
</gene>
<dbReference type="OrthoDB" id="9229163at2759"/>
<dbReference type="PANTHER" id="PTHR45712">
    <property type="entry name" value="AGAP008170-PA"/>
    <property type="match status" value="1"/>
</dbReference>
<dbReference type="InterPro" id="IPR032675">
    <property type="entry name" value="LRR_dom_sf"/>
</dbReference>
<name>A0A8S1GR36_9PELO</name>
<keyword evidence="1" id="KW-0433">Leucine-rich repeat</keyword>
<dbReference type="Pfam" id="PF13855">
    <property type="entry name" value="LRR_8"/>
    <property type="match status" value="4"/>
</dbReference>
<dbReference type="AlphaFoldDB" id="A0A8S1GR36"/>